<keyword evidence="2" id="KW-1185">Reference proteome</keyword>
<dbReference type="Proteomes" id="UP001501231">
    <property type="component" value="Unassembled WGS sequence"/>
</dbReference>
<gene>
    <name evidence="1" type="ORF">GCM10010191_95570</name>
</gene>
<evidence type="ECO:0000313" key="1">
    <source>
        <dbReference type="EMBL" id="GAA2460056.1"/>
    </source>
</evidence>
<sequence length="110" mass="12070">MKHGLGVQVGSKRWLVVVAGVVQVDVERWPRERYVWRFTYGVDVTYCGSLRGPFGSATSTAVASSTKAASFRRSHPDQGCRSAYFNICRHRASPVTGTPSGMSPASSFWL</sequence>
<reference evidence="1 2" key="1">
    <citation type="journal article" date="2019" name="Int. J. Syst. Evol. Microbiol.">
        <title>The Global Catalogue of Microorganisms (GCM) 10K type strain sequencing project: providing services to taxonomists for standard genome sequencing and annotation.</title>
        <authorList>
            <consortium name="The Broad Institute Genomics Platform"/>
            <consortium name="The Broad Institute Genome Sequencing Center for Infectious Disease"/>
            <person name="Wu L."/>
            <person name="Ma J."/>
        </authorList>
    </citation>
    <scope>NUCLEOTIDE SEQUENCE [LARGE SCALE GENOMIC DNA]</scope>
    <source>
        <strain evidence="1 2">JCM 3325</strain>
    </source>
</reference>
<evidence type="ECO:0000313" key="2">
    <source>
        <dbReference type="Proteomes" id="UP001501231"/>
    </source>
</evidence>
<dbReference type="EMBL" id="BAAARW010000051">
    <property type="protein sequence ID" value="GAA2460056.1"/>
    <property type="molecule type" value="Genomic_DNA"/>
</dbReference>
<proteinExistence type="predicted"/>
<protein>
    <submittedName>
        <fullName evidence="1">Uncharacterized protein</fullName>
    </submittedName>
</protein>
<organism evidence="1 2">
    <name type="scientific">Actinomadura vinacea</name>
    <dbReference type="NCBI Taxonomy" id="115336"/>
    <lineage>
        <taxon>Bacteria</taxon>
        <taxon>Bacillati</taxon>
        <taxon>Actinomycetota</taxon>
        <taxon>Actinomycetes</taxon>
        <taxon>Streptosporangiales</taxon>
        <taxon>Thermomonosporaceae</taxon>
        <taxon>Actinomadura</taxon>
    </lineage>
</organism>
<accession>A0ABN3KI29</accession>
<comment type="caution">
    <text evidence="1">The sequence shown here is derived from an EMBL/GenBank/DDBJ whole genome shotgun (WGS) entry which is preliminary data.</text>
</comment>
<name>A0ABN3KI29_9ACTN</name>